<dbReference type="AlphaFoldDB" id="A0A193FU29"/>
<gene>
    <name evidence="7" type="ORF">BAU08_07185</name>
</gene>
<name>A0A193FU29_9BORD</name>
<dbReference type="Proteomes" id="UP000092213">
    <property type="component" value="Chromosome"/>
</dbReference>
<evidence type="ECO:0000256" key="1">
    <source>
        <dbReference type="ARBA" id="ARBA00004141"/>
    </source>
</evidence>
<dbReference type="STRING" id="463025.BAU08_07185"/>
<dbReference type="InterPro" id="IPR000620">
    <property type="entry name" value="EamA_dom"/>
</dbReference>
<proteinExistence type="predicted"/>
<reference evidence="7 8" key="1">
    <citation type="submission" date="2016-06" db="EMBL/GenBank/DDBJ databases">
        <title>Complete genome sequences of Bordetella bronchialis and Bordetella flabilis.</title>
        <authorList>
            <person name="LiPuma J.J."/>
            <person name="Spilker T."/>
        </authorList>
    </citation>
    <scope>NUCLEOTIDE SEQUENCE [LARGE SCALE GENOMIC DNA]</scope>
    <source>
        <strain evidence="7 8">AU17976</strain>
    </source>
</reference>
<protein>
    <submittedName>
        <fullName evidence="7">Acetylserine transporter</fullName>
    </submittedName>
</protein>
<evidence type="ECO:0000313" key="8">
    <source>
        <dbReference type="Proteomes" id="UP000092213"/>
    </source>
</evidence>
<feature type="transmembrane region" description="Helical" evidence="5">
    <location>
        <begin position="137"/>
        <end position="156"/>
    </location>
</feature>
<dbReference type="Pfam" id="PF00892">
    <property type="entry name" value="EamA"/>
    <property type="match status" value="2"/>
</dbReference>
<sequence>MSPRDLALAFVVILVWGMNFVVIKVGLNGIPPMLLGGLRFLLAAVPAVFFVKRPAIPTRWLVAYGATISLGQFAFLFTAMAVGMPAGLASVVLQAQAFFTVALGALLLKEPFRRHNAVGLLVAAGGLALIGEEGGAGMTLIGFVLTLCAALMWGLGNIATKKAGRADMLGLVVWGSLIPPLPFFALSWWLEGPDRIQAALGSVSGASVFAVVYLSFIATLVGYGLWAWLMSRHPAAQVAPFSLLIPVIGLAAAAALLGEIPTPAQIGGALLVMAGLLVNTFGGRRRA</sequence>
<comment type="subcellular location">
    <subcellularLocation>
        <location evidence="1">Membrane</location>
        <topology evidence="1">Multi-pass membrane protein</topology>
    </subcellularLocation>
</comment>
<evidence type="ECO:0000259" key="6">
    <source>
        <dbReference type="Pfam" id="PF00892"/>
    </source>
</evidence>
<feature type="transmembrane region" description="Helical" evidence="5">
    <location>
        <begin position="60"/>
        <end position="82"/>
    </location>
</feature>
<feature type="domain" description="EamA" evidence="6">
    <location>
        <begin position="141"/>
        <end position="279"/>
    </location>
</feature>
<evidence type="ECO:0000256" key="2">
    <source>
        <dbReference type="ARBA" id="ARBA00022692"/>
    </source>
</evidence>
<feature type="transmembrane region" description="Helical" evidence="5">
    <location>
        <begin position="241"/>
        <end position="258"/>
    </location>
</feature>
<feature type="transmembrane region" description="Helical" evidence="5">
    <location>
        <begin position="115"/>
        <end position="131"/>
    </location>
</feature>
<dbReference type="InterPro" id="IPR050638">
    <property type="entry name" value="AA-Vitamin_Transporters"/>
</dbReference>
<evidence type="ECO:0000256" key="3">
    <source>
        <dbReference type="ARBA" id="ARBA00022989"/>
    </source>
</evidence>
<accession>A0A193FU29</accession>
<dbReference type="RefSeq" id="WP_066668732.1">
    <property type="nucleotide sequence ID" value="NZ_CP016171.1"/>
</dbReference>
<organism evidence="7 8">
    <name type="scientific">Bordetella bronchialis</name>
    <dbReference type="NCBI Taxonomy" id="463025"/>
    <lineage>
        <taxon>Bacteria</taxon>
        <taxon>Pseudomonadati</taxon>
        <taxon>Pseudomonadota</taxon>
        <taxon>Betaproteobacteria</taxon>
        <taxon>Burkholderiales</taxon>
        <taxon>Alcaligenaceae</taxon>
        <taxon>Bordetella</taxon>
    </lineage>
</organism>
<keyword evidence="3 5" id="KW-1133">Transmembrane helix</keyword>
<feature type="transmembrane region" description="Helical" evidence="5">
    <location>
        <begin position="210"/>
        <end position="229"/>
    </location>
</feature>
<dbReference type="PANTHER" id="PTHR32322:SF9">
    <property type="entry name" value="AMINO-ACID METABOLITE EFFLUX PUMP-RELATED"/>
    <property type="match status" value="1"/>
</dbReference>
<evidence type="ECO:0000256" key="4">
    <source>
        <dbReference type="ARBA" id="ARBA00023136"/>
    </source>
</evidence>
<feature type="transmembrane region" description="Helical" evidence="5">
    <location>
        <begin position="7"/>
        <end position="27"/>
    </location>
</feature>
<dbReference type="InterPro" id="IPR037185">
    <property type="entry name" value="EmrE-like"/>
</dbReference>
<dbReference type="PANTHER" id="PTHR32322">
    <property type="entry name" value="INNER MEMBRANE TRANSPORTER"/>
    <property type="match status" value="1"/>
</dbReference>
<keyword evidence="4 5" id="KW-0472">Membrane</keyword>
<feature type="domain" description="EamA" evidence="6">
    <location>
        <begin position="7"/>
        <end position="130"/>
    </location>
</feature>
<feature type="transmembrane region" description="Helical" evidence="5">
    <location>
        <begin position="88"/>
        <end position="108"/>
    </location>
</feature>
<dbReference type="SUPFAM" id="SSF103481">
    <property type="entry name" value="Multidrug resistance efflux transporter EmrE"/>
    <property type="match status" value="2"/>
</dbReference>
<dbReference type="GO" id="GO:0016020">
    <property type="term" value="C:membrane"/>
    <property type="evidence" value="ECO:0007669"/>
    <property type="project" value="UniProtKB-SubCell"/>
</dbReference>
<feature type="transmembrane region" description="Helical" evidence="5">
    <location>
        <begin position="33"/>
        <end position="51"/>
    </location>
</feature>
<dbReference type="EMBL" id="CP016171">
    <property type="protein sequence ID" value="ANN71145.1"/>
    <property type="molecule type" value="Genomic_DNA"/>
</dbReference>
<feature type="transmembrane region" description="Helical" evidence="5">
    <location>
        <begin position="264"/>
        <end position="282"/>
    </location>
</feature>
<evidence type="ECO:0000313" key="7">
    <source>
        <dbReference type="EMBL" id="ANN71145.1"/>
    </source>
</evidence>
<keyword evidence="2 5" id="KW-0812">Transmembrane</keyword>
<evidence type="ECO:0000256" key="5">
    <source>
        <dbReference type="SAM" id="Phobius"/>
    </source>
</evidence>
<feature type="transmembrane region" description="Helical" evidence="5">
    <location>
        <begin position="168"/>
        <end position="190"/>
    </location>
</feature>